<gene>
    <name evidence="2" type="ORF">LCGC14_2424580</name>
</gene>
<protein>
    <submittedName>
        <fullName evidence="2">Uncharacterized protein</fullName>
    </submittedName>
</protein>
<sequence>ASKELQKFRITEESGKSHDTG</sequence>
<feature type="non-terminal residue" evidence="2">
    <location>
        <position position="1"/>
    </location>
</feature>
<organism evidence="2">
    <name type="scientific">marine sediment metagenome</name>
    <dbReference type="NCBI Taxonomy" id="412755"/>
    <lineage>
        <taxon>unclassified sequences</taxon>
        <taxon>metagenomes</taxon>
        <taxon>ecological metagenomes</taxon>
    </lineage>
</organism>
<evidence type="ECO:0000313" key="2">
    <source>
        <dbReference type="EMBL" id="KKL23518.1"/>
    </source>
</evidence>
<proteinExistence type="predicted"/>
<name>A0A0F9EHT9_9ZZZZ</name>
<accession>A0A0F9EHT9</accession>
<comment type="caution">
    <text evidence="2">The sequence shown here is derived from an EMBL/GenBank/DDBJ whole genome shotgun (WGS) entry which is preliminary data.</text>
</comment>
<dbReference type="AlphaFoldDB" id="A0A0F9EHT9"/>
<reference evidence="2" key="1">
    <citation type="journal article" date="2015" name="Nature">
        <title>Complex archaea that bridge the gap between prokaryotes and eukaryotes.</title>
        <authorList>
            <person name="Spang A."/>
            <person name="Saw J.H."/>
            <person name="Jorgensen S.L."/>
            <person name="Zaremba-Niedzwiedzka K."/>
            <person name="Martijn J."/>
            <person name="Lind A.E."/>
            <person name="van Eijk R."/>
            <person name="Schleper C."/>
            <person name="Guy L."/>
            <person name="Ettema T.J."/>
        </authorList>
    </citation>
    <scope>NUCLEOTIDE SEQUENCE</scope>
</reference>
<dbReference type="EMBL" id="LAZR01036945">
    <property type="protein sequence ID" value="KKL23518.1"/>
    <property type="molecule type" value="Genomic_DNA"/>
</dbReference>
<feature type="region of interest" description="Disordered" evidence="1">
    <location>
        <begin position="1"/>
        <end position="21"/>
    </location>
</feature>
<evidence type="ECO:0000256" key="1">
    <source>
        <dbReference type="SAM" id="MobiDB-lite"/>
    </source>
</evidence>